<protein>
    <recommendedName>
        <fullName evidence="1">DEAD/DEAH-box helicase domain-containing protein</fullName>
    </recommendedName>
</protein>
<organism evidence="2 3">
    <name type="scientific">Agrocybe pediades</name>
    <dbReference type="NCBI Taxonomy" id="84607"/>
    <lineage>
        <taxon>Eukaryota</taxon>
        <taxon>Fungi</taxon>
        <taxon>Dikarya</taxon>
        <taxon>Basidiomycota</taxon>
        <taxon>Agaricomycotina</taxon>
        <taxon>Agaricomycetes</taxon>
        <taxon>Agaricomycetidae</taxon>
        <taxon>Agaricales</taxon>
        <taxon>Agaricineae</taxon>
        <taxon>Strophariaceae</taxon>
        <taxon>Agrocybe</taxon>
    </lineage>
</organism>
<sequence>MDHVPNLDEKLSFFRSCSAAELPGLVFSVLPVHQLPGSYLESLSAEDSAVCLRACMICWAITEGTMVPREMQLRTVVADYHGQDTLISAGTGSGKTLPIALCIHLDNPSDHRINLTVSPLKRLQVTQESDFNKRFHIPTLVINDDTSTENAFWNVNRVF</sequence>
<proteinExistence type="predicted"/>
<dbReference type="SUPFAM" id="SSF52540">
    <property type="entry name" value="P-loop containing nucleoside triphosphate hydrolases"/>
    <property type="match status" value="1"/>
</dbReference>
<dbReference type="Proteomes" id="UP000521872">
    <property type="component" value="Unassembled WGS sequence"/>
</dbReference>
<feature type="domain" description="DEAD/DEAH-box helicase" evidence="1">
    <location>
        <begin position="70"/>
        <end position="137"/>
    </location>
</feature>
<dbReference type="Gene3D" id="3.40.50.300">
    <property type="entry name" value="P-loop containing nucleotide triphosphate hydrolases"/>
    <property type="match status" value="1"/>
</dbReference>
<dbReference type="GO" id="GO:0003676">
    <property type="term" value="F:nucleic acid binding"/>
    <property type="evidence" value="ECO:0007669"/>
    <property type="project" value="InterPro"/>
</dbReference>
<accession>A0A8H4QXG3</accession>
<evidence type="ECO:0000259" key="1">
    <source>
        <dbReference type="Pfam" id="PF00270"/>
    </source>
</evidence>
<name>A0A8H4QXG3_9AGAR</name>
<evidence type="ECO:0000313" key="2">
    <source>
        <dbReference type="EMBL" id="KAF4618097.1"/>
    </source>
</evidence>
<dbReference type="GO" id="GO:0005524">
    <property type="term" value="F:ATP binding"/>
    <property type="evidence" value="ECO:0007669"/>
    <property type="project" value="InterPro"/>
</dbReference>
<gene>
    <name evidence="2" type="ORF">D9613_012644</name>
</gene>
<evidence type="ECO:0000313" key="3">
    <source>
        <dbReference type="Proteomes" id="UP000521872"/>
    </source>
</evidence>
<dbReference type="InterPro" id="IPR027417">
    <property type="entry name" value="P-loop_NTPase"/>
</dbReference>
<reference evidence="2 3" key="1">
    <citation type="submission" date="2019-12" db="EMBL/GenBank/DDBJ databases">
        <authorList>
            <person name="Floudas D."/>
            <person name="Bentzer J."/>
            <person name="Ahren D."/>
            <person name="Johansson T."/>
            <person name="Persson P."/>
            <person name="Tunlid A."/>
        </authorList>
    </citation>
    <scope>NUCLEOTIDE SEQUENCE [LARGE SCALE GENOMIC DNA]</scope>
    <source>
        <strain evidence="2 3">CBS 102.39</strain>
    </source>
</reference>
<comment type="caution">
    <text evidence="2">The sequence shown here is derived from an EMBL/GenBank/DDBJ whole genome shotgun (WGS) entry which is preliminary data.</text>
</comment>
<dbReference type="EMBL" id="JAACJL010000019">
    <property type="protein sequence ID" value="KAF4618097.1"/>
    <property type="molecule type" value="Genomic_DNA"/>
</dbReference>
<keyword evidence="3" id="KW-1185">Reference proteome</keyword>
<dbReference type="InterPro" id="IPR011545">
    <property type="entry name" value="DEAD/DEAH_box_helicase_dom"/>
</dbReference>
<dbReference type="AlphaFoldDB" id="A0A8H4QXG3"/>
<dbReference type="Pfam" id="PF00270">
    <property type="entry name" value="DEAD"/>
    <property type="match status" value="1"/>
</dbReference>